<protein>
    <submittedName>
        <fullName evidence="2">Uncharacterized protein</fullName>
    </submittedName>
</protein>
<proteinExistence type="predicted"/>
<reference evidence="2" key="1">
    <citation type="submission" date="2021-02" db="EMBL/GenBank/DDBJ databases">
        <authorList>
            <person name="Dougan E. K."/>
            <person name="Rhodes N."/>
            <person name="Thang M."/>
            <person name="Chan C."/>
        </authorList>
    </citation>
    <scope>NUCLEOTIDE SEQUENCE</scope>
</reference>
<dbReference type="AlphaFoldDB" id="A0A812URE8"/>
<sequence length="65" mass="6540">MRVRLVSASAPKVQMASAPRGTGCGAGAPAAPAPQVTPHHVAIRVGEVRTAAGCTSPPRMLKPGR</sequence>
<evidence type="ECO:0000313" key="3">
    <source>
        <dbReference type="Proteomes" id="UP000601435"/>
    </source>
</evidence>
<comment type="caution">
    <text evidence="2">The sequence shown here is derived from an EMBL/GenBank/DDBJ whole genome shotgun (WGS) entry which is preliminary data.</text>
</comment>
<gene>
    <name evidence="2" type="ORF">SNEC2469_LOCUS16763</name>
</gene>
<evidence type="ECO:0000313" key="2">
    <source>
        <dbReference type="EMBL" id="CAE7574281.1"/>
    </source>
</evidence>
<dbReference type="EMBL" id="CAJNJA010027353">
    <property type="protein sequence ID" value="CAE7574281.1"/>
    <property type="molecule type" value="Genomic_DNA"/>
</dbReference>
<name>A0A812URE8_9DINO</name>
<accession>A0A812URE8</accession>
<evidence type="ECO:0000256" key="1">
    <source>
        <dbReference type="SAM" id="MobiDB-lite"/>
    </source>
</evidence>
<feature type="region of interest" description="Disordered" evidence="1">
    <location>
        <begin position="1"/>
        <end position="34"/>
    </location>
</feature>
<dbReference type="Proteomes" id="UP000601435">
    <property type="component" value="Unassembled WGS sequence"/>
</dbReference>
<keyword evidence="3" id="KW-1185">Reference proteome</keyword>
<organism evidence="2 3">
    <name type="scientific">Symbiodinium necroappetens</name>
    <dbReference type="NCBI Taxonomy" id="1628268"/>
    <lineage>
        <taxon>Eukaryota</taxon>
        <taxon>Sar</taxon>
        <taxon>Alveolata</taxon>
        <taxon>Dinophyceae</taxon>
        <taxon>Suessiales</taxon>
        <taxon>Symbiodiniaceae</taxon>
        <taxon>Symbiodinium</taxon>
    </lineage>
</organism>